<dbReference type="GO" id="GO:0008168">
    <property type="term" value="F:methyltransferase activity"/>
    <property type="evidence" value="ECO:0007669"/>
    <property type="project" value="UniProtKB-KW"/>
</dbReference>
<keyword evidence="1" id="KW-0489">Methyltransferase</keyword>
<feature type="non-terminal residue" evidence="1">
    <location>
        <position position="1"/>
    </location>
</feature>
<evidence type="ECO:0000313" key="1">
    <source>
        <dbReference type="EMBL" id="PNX65795.1"/>
    </source>
</evidence>
<comment type="caution">
    <text evidence="1">The sequence shown here is derived from an EMBL/GenBank/DDBJ whole genome shotgun (WGS) entry which is preliminary data.</text>
</comment>
<protein>
    <submittedName>
        <fullName evidence="1">Lysine-specific demethylase 3B</fullName>
    </submittedName>
</protein>
<keyword evidence="1" id="KW-0808">Transferase</keyword>
<organism evidence="1 2">
    <name type="scientific">Trifolium pratense</name>
    <name type="common">Red clover</name>
    <dbReference type="NCBI Taxonomy" id="57577"/>
    <lineage>
        <taxon>Eukaryota</taxon>
        <taxon>Viridiplantae</taxon>
        <taxon>Streptophyta</taxon>
        <taxon>Embryophyta</taxon>
        <taxon>Tracheophyta</taxon>
        <taxon>Spermatophyta</taxon>
        <taxon>Magnoliopsida</taxon>
        <taxon>eudicotyledons</taxon>
        <taxon>Gunneridae</taxon>
        <taxon>Pentapetalae</taxon>
        <taxon>rosids</taxon>
        <taxon>fabids</taxon>
        <taxon>Fabales</taxon>
        <taxon>Fabaceae</taxon>
        <taxon>Papilionoideae</taxon>
        <taxon>50 kb inversion clade</taxon>
        <taxon>NPAAA clade</taxon>
        <taxon>Hologalegina</taxon>
        <taxon>IRL clade</taxon>
        <taxon>Trifolieae</taxon>
        <taxon>Trifolium</taxon>
    </lineage>
</organism>
<accession>A0A2K3KHN7</accession>
<evidence type="ECO:0000313" key="2">
    <source>
        <dbReference type="Proteomes" id="UP000236291"/>
    </source>
</evidence>
<dbReference type="EMBL" id="ASHM01096747">
    <property type="protein sequence ID" value="PNX65795.1"/>
    <property type="molecule type" value="Genomic_DNA"/>
</dbReference>
<reference evidence="1 2" key="2">
    <citation type="journal article" date="2017" name="Front. Plant Sci.">
        <title>Gene Classification and Mining of Molecular Markers Useful in Red Clover (Trifolium pratense) Breeding.</title>
        <authorList>
            <person name="Istvanek J."/>
            <person name="Dluhosova J."/>
            <person name="Dluhos P."/>
            <person name="Patkova L."/>
            <person name="Nedelnik J."/>
            <person name="Repkova J."/>
        </authorList>
    </citation>
    <scope>NUCLEOTIDE SEQUENCE [LARGE SCALE GENOMIC DNA]</scope>
    <source>
        <strain evidence="2">cv. Tatra</strain>
        <tissue evidence="1">Young leaves</tissue>
    </source>
</reference>
<dbReference type="ExpressionAtlas" id="A0A2K3KHN7">
    <property type="expression patterns" value="baseline"/>
</dbReference>
<dbReference type="GO" id="GO:0032259">
    <property type="term" value="P:methylation"/>
    <property type="evidence" value="ECO:0007669"/>
    <property type="project" value="UniProtKB-KW"/>
</dbReference>
<dbReference type="STRING" id="57577.A0A2K3KHN7"/>
<dbReference type="AlphaFoldDB" id="A0A2K3KHN7"/>
<dbReference type="Proteomes" id="UP000236291">
    <property type="component" value="Unassembled WGS sequence"/>
</dbReference>
<name>A0A2K3KHN7_TRIPR</name>
<sequence>EEVEFNEGELRRELPNGVMEISPASTPHDYNNVSSHCDVKVGVDHNRVVAVTPRNFRSKNVDRVALGKLQVVPYGPSLKKVNTKRKCHLCQRSESVNLVHTSVYACLEVLCCAEFLNLVGILVMCCWLFDFIRKPVDLIV</sequence>
<reference evidence="1 2" key="1">
    <citation type="journal article" date="2014" name="Am. J. Bot.">
        <title>Genome assembly and annotation for red clover (Trifolium pratense; Fabaceae).</title>
        <authorList>
            <person name="Istvanek J."/>
            <person name="Jaros M."/>
            <person name="Krenek A."/>
            <person name="Repkova J."/>
        </authorList>
    </citation>
    <scope>NUCLEOTIDE SEQUENCE [LARGE SCALE GENOMIC DNA]</scope>
    <source>
        <strain evidence="2">cv. Tatra</strain>
        <tissue evidence="1">Young leaves</tissue>
    </source>
</reference>
<proteinExistence type="predicted"/>
<gene>
    <name evidence="1" type="ORF">L195_g054720</name>
</gene>